<dbReference type="SUPFAM" id="SSF53756">
    <property type="entry name" value="UDP-Glycosyltransferase/glycogen phosphorylase"/>
    <property type="match status" value="1"/>
</dbReference>
<keyword evidence="3" id="KW-1185">Reference proteome</keyword>
<reference evidence="2 3" key="1">
    <citation type="submission" date="2018-03" db="EMBL/GenBank/DDBJ databases">
        <title>Genomic Encyclopedia of Archaeal and Bacterial Type Strains, Phase II (KMG-II): from individual species to whole genera.</title>
        <authorList>
            <person name="Goeker M."/>
        </authorList>
    </citation>
    <scope>NUCLEOTIDE SEQUENCE [LARGE SCALE GENOMIC DNA]</scope>
    <source>
        <strain evidence="2 3">DSM 28229</strain>
    </source>
</reference>
<dbReference type="GO" id="GO:0016757">
    <property type="term" value="F:glycosyltransferase activity"/>
    <property type="evidence" value="ECO:0007669"/>
    <property type="project" value="InterPro"/>
</dbReference>
<dbReference type="RefSeq" id="WP_109615901.1">
    <property type="nucleotide sequence ID" value="NZ_QGDO01000001.1"/>
</dbReference>
<gene>
    <name evidence="2" type="ORF">BC781_101767</name>
</gene>
<dbReference type="OrthoDB" id="925984at2"/>
<name>A0A315ZHW3_SEDFL</name>
<feature type="domain" description="Glycosyl transferase family 1" evidence="1">
    <location>
        <begin position="208"/>
        <end position="357"/>
    </location>
</feature>
<sequence length="396" mass="46207">MIKVNEGKIPILKAIKLAYLCTTARIRSGYQMNKKSIFLASTQKPINDSRMFEKFALSLSQHFRLSVFGWNAPVPNVPEIEFICLHTTQRLQWYKEFWKSLHTQKPDYIIVHHPELLPVSLAYKIKHPSVCLFYDMQENYFRNFHYQNLYPKGIKTILGIGFRTLEYLSLPFLQKIFCAEKCYPNEIPFIKKKALVLENKYKSLYPSEKDKIKEPLKPKVLKLLLCGTISKVFGAERAIEFVERLNQESTLVQLKIIGKGVEEDLISEIKEKAEKLDYITIEGIDQLVAHQQIINEMKKADAILLPYLPNKSTENCIPTKLYEAMALGIPMLIQKNKLWETIIKKHQAGLMIDFHSTNTQIVNTFLEQSFYPNGIVKEAYWENEEKKLLKVMREIR</sequence>
<dbReference type="Pfam" id="PF00534">
    <property type="entry name" value="Glycos_transf_1"/>
    <property type="match status" value="1"/>
</dbReference>
<dbReference type="InterPro" id="IPR001296">
    <property type="entry name" value="Glyco_trans_1"/>
</dbReference>
<keyword evidence="2" id="KW-0808">Transferase</keyword>
<comment type="caution">
    <text evidence="2">The sequence shown here is derived from an EMBL/GenBank/DDBJ whole genome shotgun (WGS) entry which is preliminary data.</text>
</comment>
<evidence type="ECO:0000259" key="1">
    <source>
        <dbReference type="Pfam" id="PF00534"/>
    </source>
</evidence>
<dbReference type="Proteomes" id="UP000245535">
    <property type="component" value="Unassembled WGS sequence"/>
</dbReference>
<protein>
    <submittedName>
        <fullName evidence="2">Glycosyltransferase involved in cell wall biosynthesis</fullName>
    </submittedName>
</protein>
<evidence type="ECO:0000313" key="2">
    <source>
        <dbReference type="EMBL" id="PWJ44408.1"/>
    </source>
</evidence>
<evidence type="ECO:0000313" key="3">
    <source>
        <dbReference type="Proteomes" id="UP000245535"/>
    </source>
</evidence>
<proteinExistence type="predicted"/>
<dbReference type="EMBL" id="QGDO01000001">
    <property type="protein sequence ID" value="PWJ44408.1"/>
    <property type="molecule type" value="Genomic_DNA"/>
</dbReference>
<organism evidence="2 3">
    <name type="scientific">Sediminitomix flava</name>
    <dbReference type="NCBI Taxonomy" id="379075"/>
    <lineage>
        <taxon>Bacteria</taxon>
        <taxon>Pseudomonadati</taxon>
        <taxon>Bacteroidota</taxon>
        <taxon>Cytophagia</taxon>
        <taxon>Cytophagales</taxon>
        <taxon>Flammeovirgaceae</taxon>
        <taxon>Sediminitomix</taxon>
    </lineage>
</organism>
<dbReference type="AlphaFoldDB" id="A0A315ZHW3"/>
<dbReference type="Gene3D" id="3.40.50.2000">
    <property type="entry name" value="Glycogen Phosphorylase B"/>
    <property type="match status" value="1"/>
</dbReference>
<accession>A0A315ZHW3</accession>